<keyword evidence="3" id="KW-0274">FAD</keyword>
<feature type="domain" description="FAD-binding" evidence="6">
    <location>
        <begin position="7"/>
        <end position="362"/>
    </location>
</feature>
<dbReference type="InterPro" id="IPR050493">
    <property type="entry name" value="FAD-dep_Monooxygenase_BioMet"/>
</dbReference>
<keyword evidence="2" id="KW-0285">Flavoprotein</keyword>
<proteinExistence type="inferred from homology"/>
<organism evidence="7 8">
    <name type="scientific">Sistotremastrum niveocremeum HHB9708</name>
    <dbReference type="NCBI Taxonomy" id="1314777"/>
    <lineage>
        <taxon>Eukaryota</taxon>
        <taxon>Fungi</taxon>
        <taxon>Dikarya</taxon>
        <taxon>Basidiomycota</taxon>
        <taxon>Agaricomycotina</taxon>
        <taxon>Agaricomycetes</taxon>
        <taxon>Sistotremastrales</taxon>
        <taxon>Sistotremastraceae</taxon>
        <taxon>Sertulicium</taxon>
        <taxon>Sertulicium niveocremeum</taxon>
    </lineage>
</organism>
<dbReference type="Pfam" id="PF01494">
    <property type="entry name" value="FAD_binding_3"/>
    <property type="match status" value="1"/>
</dbReference>
<name>A0A164RJJ4_9AGAM</name>
<dbReference type="PANTHER" id="PTHR13789:SF314">
    <property type="entry name" value="FAD-BINDING DOMAIN-CONTAINING PROTEIN"/>
    <property type="match status" value="1"/>
</dbReference>
<protein>
    <submittedName>
        <fullName evidence="7">FAD/NAD(P)-binding domain-containing protein</fullName>
    </submittedName>
</protein>
<dbReference type="SUPFAM" id="SSF54373">
    <property type="entry name" value="FAD-linked reductases, C-terminal domain"/>
    <property type="match status" value="1"/>
</dbReference>
<dbReference type="STRING" id="1314777.A0A164RJJ4"/>
<dbReference type="InterPro" id="IPR002938">
    <property type="entry name" value="FAD-bd"/>
</dbReference>
<dbReference type="EMBL" id="KV419420">
    <property type="protein sequence ID" value="KZS90614.1"/>
    <property type="molecule type" value="Genomic_DNA"/>
</dbReference>
<dbReference type="GO" id="GO:0071949">
    <property type="term" value="F:FAD binding"/>
    <property type="evidence" value="ECO:0007669"/>
    <property type="project" value="InterPro"/>
</dbReference>
<dbReference type="AlphaFoldDB" id="A0A164RJJ4"/>
<evidence type="ECO:0000256" key="2">
    <source>
        <dbReference type="ARBA" id="ARBA00022630"/>
    </source>
</evidence>
<dbReference type="SUPFAM" id="SSF51905">
    <property type="entry name" value="FAD/NAD(P)-binding domain"/>
    <property type="match status" value="1"/>
</dbReference>
<dbReference type="GO" id="GO:0004497">
    <property type="term" value="F:monooxygenase activity"/>
    <property type="evidence" value="ECO:0007669"/>
    <property type="project" value="UniProtKB-KW"/>
</dbReference>
<sequence>MSNAPLHVIIVGAGLTGLATGIALRRAGHRVDIYEKSNFANEVGAAIACAPNATRALRSLGLDIKRARGVERLQTKYFTKDETDDDTTYVNTTDLKQNYGAPWFFCHRVDLHLELRRLATGSEGAGKPCILHLGCPVKVIDPEAASITLSDGELVSGDLLIGADGINSSVRRFVLGEEINPYPSGLATFRTVIPFEEVANNPSLSWVTTNPEALGLVWAEKRTLVVYPCRDGTLLNFSGNHPERRKDASEQLRINAPSTREEFLDTFGDFAERYKDLINLSKEVSIWPLLIWDELPTWTHGRTCIIGDAAHAMFPMLGQGGAQCFEDAVSIGIMFPLGTPNDKETIEGRLKLFESIRKPRASEIQTMSNRFGRGQKLLKIEGKLEADLYAYDVIQVAKDALAYPRE</sequence>
<comment type="similarity">
    <text evidence="1">Belongs to the paxM FAD-dependent monooxygenase family.</text>
</comment>
<keyword evidence="8" id="KW-1185">Reference proteome</keyword>
<evidence type="ECO:0000313" key="7">
    <source>
        <dbReference type="EMBL" id="KZS90614.1"/>
    </source>
</evidence>
<evidence type="ECO:0000256" key="5">
    <source>
        <dbReference type="ARBA" id="ARBA00023033"/>
    </source>
</evidence>
<dbReference type="PRINTS" id="PR00420">
    <property type="entry name" value="RNGMNOXGNASE"/>
</dbReference>
<dbReference type="OrthoDB" id="9993796at2759"/>
<keyword evidence="5" id="KW-0503">Monooxygenase</keyword>
<accession>A0A164RJJ4</accession>
<evidence type="ECO:0000313" key="8">
    <source>
        <dbReference type="Proteomes" id="UP000076722"/>
    </source>
</evidence>
<evidence type="ECO:0000259" key="6">
    <source>
        <dbReference type="Pfam" id="PF01494"/>
    </source>
</evidence>
<reference evidence="7 8" key="1">
    <citation type="journal article" date="2016" name="Mol. Biol. Evol.">
        <title>Comparative Genomics of Early-Diverging Mushroom-Forming Fungi Provides Insights into the Origins of Lignocellulose Decay Capabilities.</title>
        <authorList>
            <person name="Nagy L.G."/>
            <person name="Riley R."/>
            <person name="Tritt A."/>
            <person name="Adam C."/>
            <person name="Daum C."/>
            <person name="Floudas D."/>
            <person name="Sun H."/>
            <person name="Yadav J.S."/>
            <person name="Pangilinan J."/>
            <person name="Larsson K.H."/>
            <person name="Matsuura K."/>
            <person name="Barry K."/>
            <person name="Labutti K."/>
            <person name="Kuo R."/>
            <person name="Ohm R.A."/>
            <person name="Bhattacharya S.S."/>
            <person name="Shirouzu T."/>
            <person name="Yoshinaga Y."/>
            <person name="Martin F.M."/>
            <person name="Grigoriev I.V."/>
            <person name="Hibbett D.S."/>
        </authorList>
    </citation>
    <scope>NUCLEOTIDE SEQUENCE [LARGE SCALE GENOMIC DNA]</scope>
    <source>
        <strain evidence="7 8">HHB9708</strain>
    </source>
</reference>
<dbReference type="Gene3D" id="3.50.50.60">
    <property type="entry name" value="FAD/NAD(P)-binding domain"/>
    <property type="match status" value="1"/>
</dbReference>
<dbReference type="Proteomes" id="UP000076722">
    <property type="component" value="Unassembled WGS sequence"/>
</dbReference>
<evidence type="ECO:0000256" key="4">
    <source>
        <dbReference type="ARBA" id="ARBA00023002"/>
    </source>
</evidence>
<gene>
    <name evidence="7" type="ORF">SISNIDRAFT_457466</name>
</gene>
<keyword evidence="4" id="KW-0560">Oxidoreductase</keyword>
<dbReference type="InterPro" id="IPR036188">
    <property type="entry name" value="FAD/NAD-bd_sf"/>
</dbReference>
<evidence type="ECO:0000256" key="3">
    <source>
        <dbReference type="ARBA" id="ARBA00022827"/>
    </source>
</evidence>
<dbReference type="PANTHER" id="PTHR13789">
    <property type="entry name" value="MONOOXYGENASE"/>
    <property type="match status" value="1"/>
</dbReference>
<evidence type="ECO:0000256" key="1">
    <source>
        <dbReference type="ARBA" id="ARBA00007992"/>
    </source>
</evidence>